<evidence type="ECO:0000313" key="1">
    <source>
        <dbReference type="EMBL" id="MCC8405264.1"/>
    </source>
</evidence>
<organism evidence="1 2">
    <name type="scientific">Paraburkholderia translucens</name>
    <dbReference type="NCBI Taxonomy" id="2886945"/>
    <lineage>
        <taxon>Bacteria</taxon>
        <taxon>Pseudomonadati</taxon>
        <taxon>Pseudomonadota</taxon>
        <taxon>Betaproteobacteria</taxon>
        <taxon>Burkholderiales</taxon>
        <taxon>Burkholderiaceae</taxon>
        <taxon>Paraburkholderia</taxon>
    </lineage>
</organism>
<dbReference type="RefSeq" id="WP_230564040.1">
    <property type="nucleotide sequence ID" value="NZ_JAJITC010000018.1"/>
</dbReference>
<accession>A0ABS8KKF9</accession>
<dbReference type="Proteomes" id="UP001430614">
    <property type="component" value="Unassembled WGS sequence"/>
</dbReference>
<reference evidence="1 2" key="1">
    <citation type="submission" date="2021-11" db="EMBL/GenBank/DDBJ databases">
        <authorList>
            <person name="Oh E.-T."/>
            <person name="Kim S.-B."/>
        </authorList>
    </citation>
    <scope>NUCLEOTIDE SEQUENCE [LARGE SCALE GENOMIC DNA]</scope>
    <source>
        <strain evidence="1 2">MMS20-SJTN17</strain>
    </source>
</reference>
<dbReference type="EMBL" id="JAJITC010000018">
    <property type="protein sequence ID" value="MCC8405264.1"/>
    <property type="molecule type" value="Genomic_DNA"/>
</dbReference>
<sequence length="71" mass="7694">MLVERIAGAGPQRRPAAAATAMTAYVVDYKVVPARLTPGFEAHLSQRSRRALYVALGYGLVAAALLRRRRA</sequence>
<comment type="caution">
    <text evidence="1">The sequence shown here is derived from an EMBL/GenBank/DDBJ whole genome shotgun (WGS) entry which is preliminary data.</text>
</comment>
<gene>
    <name evidence="1" type="ORF">LJ655_25920</name>
</gene>
<evidence type="ECO:0000313" key="2">
    <source>
        <dbReference type="Proteomes" id="UP001430614"/>
    </source>
</evidence>
<keyword evidence="2" id="KW-1185">Reference proteome</keyword>
<proteinExistence type="predicted"/>
<protein>
    <submittedName>
        <fullName evidence="1">Uncharacterized protein</fullName>
    </submittedName>
</protein>
<name>A0ABS8KKF9_9BURK</name>